<protein>
    <submittedName>
        <fullName evidence="2">TniQ family protein</fullName>
    </submittedName>
</protein>
<dbReference type="RefSeq" id="WP_368636802.1">
    <property type="nucleotide sequence ID" value="NZ_JBFRHK010000007.1"/>
</dbReference>
<accession>A0ABV3VYF9</accession>
<dbReference type="Proteomes" id="UP001558534">
    <property type="component" value="Unassembled WGS sequence"/>
</dbReference>
<dbReference type="Pfam" id="PF06527">
    <property type="entry name" value="TniQ"/>
    <property type="match status" value="1"/>
</dbReference>
<organism evidence="2 3">
    <name type="scientific">Lysinibacillus xylanilyticus</name>
    <dbReference type="NCBI Taxonomy" id="582475"/>
    <lineage>
        <taxon>Bacteria</taxon>
        <taxon>Bacillati</taxon>
        <taxon>Bacillota</taxon>
        <taxon>Bacilli</taxon>
        <taxon>Bacillales</taxon>
        <taxon>Bacillaceae</taxon>
        <taxon>Lysinibacillus</taxon>
    </lineage>
</organism>
<feature type="domain" description="TniQ" evidence="1">
    <location>
        <begin position="8"/>
        <end position="138"/>
    </location>
</feature>
<comment type="caution">
    <text evidence="2">The sequence shown here is derived from an EMBL/GenBank/DDBJ whole genome shotgun (WGS) entry which is preliminary data.</text>
</comment>
<dbReference type="EMBL" id="JBFRHK010000007">
    <property type="protein sequence ID" value="MEX3745953.1"/>
    <property type="molecule type" value="Genomic_DNA"/>
</dbReference>
<evidence type="ECO:0000259" key="1">
    <source>
        <dbReference type="Pfam" id="PF06527"/>
    </source>
</evidence>
<evidence type="ECO:0000313" key="2">
    <source>
        <dbReference type="EMBL" id="MEX3745953.1"/>
    </source>
</evidence>
<proteinExistence type="predicted"/>
<sequence length="614" mass="72422">MLKLPLNRINPKGNESLFSFLHRLALANYYEHLGSMFTEIKSAAYAENCNEIHPNLFWVDFVHDLLQNMGIDINELVVNKFDELLVRRACGSNQRRHNHRPHYHRYSTKFCPNCLNEDFYHRLHWDVSYITTCSKHKKDLITKCTKCGKVIRLSRLMRNECHCGKNYTAMKAKEVDAISMEAQSIFQEFLLSDRKKVLRKDGKWLSKEDYFDLFYIFSQLIRGIESNRFVLSKHFRIKGDITMTGLGKREINLDQFKYIVNTLHLLVLTPLEDFTSLIDAISLLDEGLSYESKSKYNKYKYINNIFKHPKGSYYYKIYTEYLNNKTDEYVNRRFALPPMVSETKYLPIYKAMKLLKTKYNTLMNLCENNLIRLHETQKNGKIIRLIERESILEYQQMKENHFTLEQATIYLGSNFKHMKELLVQKLIIATHGPSVDGYDLWYIPKAEVFRFKKELYDKFLPITSAKGTEGFSIQQASSKLRRDKVTVGEIYQMILNGRLRVYHNGNSSLIDGIKILDVDVRVLARELYYKRINDKGYLGKEIQRVCMIGPEKLRQLLENQVLKIDFVLTDGKHPPRKYIKKEQIVDYLKKYKGMSDHSISKHLVEIETLFEPTI</sequence>
<dbReference type="InterPro" id="IPR009492">
    <property type="entry name" value="TniQ"/>
</dbReference>
<name>A0ABV3VYF9_9BACI</name>
<keyword evidence="3" id="KW-1185">Reference proteome</keyword>
<reference evidence="2 3" key="1">
    <citation type="submission" date="2024-07" db="EMBL/GenBank/DDBJ databases">
        <title>Characterization of a bacterium isolated from hydrolysated instant sea cucumber by whole-genome sequencing and metabolomics.</title>
        <authorList>
            <person name="Luo X."/>
            <person name="Zhang Z."/>
            <person name="Zheng Z."/>
            <person name="Zhang W."/>
            <person name="Ming T."/>
            <person name="Jiao L."/>
            <person name="Su X."/>
            <person name="Kong F."/>
            <person name="Xu J."/>
        </authorList>
    </citation>
    <scope>NUCLEOTIDE SEQUENCE [LARGE SCALE GENOMIC DNA]</scope>
    <source>
        <strain evidence="2 3">XL-2024</strain>
    </source>
</reference>
<gene>
    <name evidence="2" type="ORF">AB1300_12495</name>
</gene>
<evidence type="ECO:0000313" key="3">
    <source>
        <dbReference type="Proteomes" id="UP001558534"/>
    </source>
</evidence>